<evidence type="ECO:0000313" key="2">
    <source>
        <dbReference type="Proteomes" id="UP001204548"/>
    </source>
</evidence>
<dbReference type="RefSeq" id="WP_258991040.1">
    <property type="nucleotide sequence ID" value="NZ_JANUTS010000003.1"/>
</dbReference>
<reference evidence="1" key="1">
    <citation type="submission" date="2022-08" db="EMBL/GenBank/DDBJ databases">
        <title>Genome Sequencing of Bacteroides fragilis Group Isolates with Nanopore Technology.</title>
        <authorList>
            <person name="Tisza M.J."/>
            <person name="Smith D."/>
            <person name="Dekker J.P."/>
        </authorList>
    </citation>
    <scope>NUCLEOTIDE SEQUENCE</scope>
    <source>
        <strain evidence="1">BFG-351</strain>
    </source>
</reference>
<name>A0AAW5P330_9BACE</name>
<dbReference type="AlphaFoldDB" id="A0AAW5P330"/>
<dbReference type="Proteomes" id="UP001204548">
    <property type="component" value="Unassembled WGS sequence"/>
</dbReference>
<protein>
    <submittedName>
        <fullName evidence="1">Uncharacterized protein</fullName>
    </submittedName>
</protein>
<gene>
    <name evidence="1" type="ORF">NXW97_24400</name>
</gene>
<sequence>MACFIAMPISMWGFNLAMDDGVSDLIKYSWFNVAERQCEQTFYYDNMSES</sequence>
<organism evidence="1 2">
    <name type="scientific">Bacteroides faecis</name>
    <dbReference type="NCBI Taxonomy" id="674529"/>
    <lineage>
        <taxon>Bacteria</taxon>
        <taxon>Pseudomonadati</taxon>
        <taxon>Bacteroidota</taxon>
        <taxon>Bacteroidia</taxon>
        <taxon>Bacteroidales</taxon>
        <taxon>Bacteroidaceae</taxon>
        <taxon>Bacteroides</taxon>
    </lineage>
</organism>
<dbReference type="EMBL" id="JANUTS010000003">
    <property type="protein sequence ID" value="MCS2795091.1"/>
    <property type="molecule type" value="Genomic_DNA"/>
</dbReference>
<comment type="caution">
    <text evidence="1">The sequence shown here is derived from an EMBL/GenBank/DDBJ whole genome shotgun (WGS) entry which is preliminary data.</text>
</comment>
<proteinExistence type="predicted"/>
<accession>A0AAW5P330</accession>
<evidence type="ECO:0000313" key="1">
    <source>
        <dbReference type="EMBL" id="MCS2795091.1"/>
    </source>
</evidence>